<feature type="region of interest" description="Disordered" evidence="3">
    <location>
        <begin position="410"/>
        <end position="434"/>
    </location>
</feature>
<evidence type="ECO:0000313" key="5">
    <source>
        <dbReference type="EMBL" id="KAI1700224.1"/>
    </source>
</evidence>
<dbReference type="SMART" id="SM00673">
    <property type="entry name" value="CARP"/>
    <property type="match status" value="2"/>
</dbReference>
<reference evidence="5" key="1">
    <citation type="submission" date="2022-01" db="EMBL/GenBank/DDBJ databases">
        <title>Genome Sequence Resource for Two Populations of Ditylenchus destructor, the Migratory Endoparasitic Phytonematode.</title>
        <authorList>
            <person name="Zhang H."/>
            <person name="Lin R."/>
            <person name="Xie B."/>
        </authorList>
    </citation>
    <scope>NUCLEOTIDE SEQUENCE</scope>
    <source>
        <strain evidence="5">BazhouSP</strain>
    </source>
</reference>
<evidence type="ECO:0000256" key="1">
    <source>
        <dbReference type="ARBA" id="ARBA00008848"/>
    </source>
</evidence>
<dbReference type="Pfam" id="PF07986">
    <property type="entry name" value="TBCC"/>
    <property type="match status" value="1"/>
</dbReference>
<feature type="compositionally biased region" description="Polar residues" evidence="3">
    <location>
        <begin position="36"/>
        <end position="55"/>
    </location>
</feature>
<keyword evidence="2" id="KW-0547">Nucleotide-binding</keyword>
<feature type="region of interest" description="Disordered" evidence="3">
    <location>
        <begin position="29"/>
        <end position="55"/>
    </location>
</feature>
<feature type="domain" description="C-CAP/cofactor C-like" evidence="4">
    <location>
        <begin position="418"/>
        <end position="583"/>
    </location>
</feature>
<feature type="region of interest" description="Disordered" evidence="3">
    <location>
        <begin position="240"/>
        <end position="267"/>
    </location>
</feature>
<organism evidence="5 6">
    <name type="scientific">Ditylenchus destructor</name>
    <dbReference type="NCBI Taxonomy" id="166010"/>
    <lineage>
        <taxon>Eukaryota</taxon>
        <taxon>Metazoa</taxon>
        <taxon>Ecdysozoa</taxon>
        <taxon>Nematoda</taxon>
        <taxon>Chromadorea</taxon>
        <taxon>Rhabditida</taxon>
        <taxon>Tylenchina</taxon>
        <taxon>Tylenchomorpha</taxon>
        <taxon>Sphaerularioidea</taxon>
        <taxon>Anguinidae</taxon>
        <taxon>Anguininae</taxon>
        <taxon>Ditylenchus</taxon>
    </lineage>
</organism>
<keyword evidence="6" id="KW-1185">Reference proteome</keyword>
<sequence length="795" mass="88391">MSSLSTASNGPPTAMSTVSVPATMEHLSENGHENSLDGSTESQERAQSVDMQPQSEAAENGYLVDNCFANGLDRLLPFDVDSHGNSNAMFGNVGTYESYEDELYTFEEFIKAPESISSRSRTIEDSGEITAKDNSDANVENTSTNSLRGSPVRDGQGFFNVALQEDVANRSYGVPDYPTSASGIADSGNRLRFFPNENSQKQRSALYAVENQPQSQRLDSGPQSSGLSLRQAFCPTVSARSSGSVTSSTYGGYEGGGEDREEGKGNGVSSMASTYAYDSSRYGAGRVPMSEESRQYMKSDASLITQIPQQQSNGSNALNTFQNTNRRSFDDGSTVISTATYRDDEIVLGISGNHQYADSQFMSLNARNPESTPQIGYLKNPSGQNETYNRSQYTGFFVSKLLCCFSGSDDRQKRDDQYRVSDEAEHQQEKGYSWDVDRPDPRNFMFMNAADEVFVKKPGEISGQPFHLENCIDCVILLFDHISTITIDDCKNCVIVTGPVKTSVFLRDCHNCVVYTICQQFRSRDSDNIEVRIFCTTCPSIEESNRIEFSPLWMSYDGIERHMTDCGMSPFTNQWSHVHNFTPETSKYTVTTMNSASTLPSHIVINNYMNEKFRRIILMGSHGLSFYPEESYFFNYSLDKQLGAYEERALILMKSFDKTSIVKSPERMYHEAKELLKDVLRQSASSSNSTSISTSVRLLDVKDINLRPGEYETVLQLKLNHKSPGGKLIVIELAGTNAREVCANALAASGLYQYMPNFSSKCKETSQPMVEVVSGDKTDLYKTQLYRLSEIQNSV</sequence>
<comment type="similarity">
    <text evidence="1">Belongs to the TBCC family.</text>
</comment>
<dbReference type="InterPro" id="IPR012945">
    <property type="entry name" value="Tubulin-bd_cofactor_C_dom"/>
</dbReference>
<dbReference type="PANTHER" id="PTHR15440:SF0">
    <property type="entry name" value="PROTEIN XRP2"/>
    <property type="match status" value="1"/>
</dbReference>
<feature type="compositionally biased region" description="Basic and acidic residues" evidence="3">
    <location>
        <begin position="410"/>
        <end position="429"/>
    </location>
</feature>
<dbReference type="PANTHER" id="PTHR15440">
    <property type="entry name" value="XRP2 PROTEIN"/>
    <property type="match status" value="1"/>
</dbReference>
<dbReference type="InterPro" id="IPR016098">
    <property type="entry name" value="CAP/MinC_C"/>
</dbReference>
<dbReference type="PROSITE" id="PS51329">
    <property type="entry name" value="C_CAP_COFACTOR_C"/>
    <property type="match status" value="1"/>
</dbReference>
<dbReference type="GO" id="GO:0000166">
    <property type="term" value="F:nucleotide binding"/>
    <property type="evidence" value="ECO:0007669"/>
    <property type="project" value="UniProtKB-KW"/>
</dbReference>
<dbReference type="GO" id="GO:0005096">
    <property type="term" value="F:GTPase activator activity"/>
    <property type="evidence" value="ECO:0007669"/>
    <property type="project" value="InterPro"/>
</dbReference>
<dbReference type="GO" id="GO:0005929">
    <property type="term" value="C:cilium"/>
    <property type="evidence" value="ECO:0007669"/>
    <property type="project" value="TreeGrafter"/>
</dbReference>
<dbReference type="AlphaFoldDB" id="A0AAD4QZQ5"/>
<gene>
    <name evidence="5" type="ORF">DdX_16842</name>
</gene>
<feature type="compositionally biased region" description="Low complexity" evidence="3">
    <location>
        <begin position="240"/>
        <end position="251"/>
    </location>
</feature>
<evidence type="ECO:0000256" key="2">
    <source>
        <dbReference type="ARBA" id="ARBA00022741"/>
    </source>
</evidence>
<dbReference type="EMBL" id="JAKKPZ010000152">
    <property type="protein sequence ID" value="KAI1700224.1"/>
    <property type="molecule type" value="Genomic_DNA"/>
</dbReference>
<protein>
    <submittedName>
        <fullName evidence="5">Tubulin binding cofactor C domain-containing protein</fullName>
    </submittedName>
</protein>
<dbReference type="InterPro" id="IPR006599">
    <property type="entry name" value="CARP_motif"/>
</dbReference>
<dbReference type="Gene3D" id="2.160.20.70">
    <property type="match status" value="1"/>
</dbReference>
<dbReference type="Proteomes" id="UP001201812">
    <property type="component" value="Unassembled WGS sequence"/>
</dbReference>
<evidence type="ECO:0000256" key="3">
    <source>
        <dbReference type="SAM" id="MobiDB-lite"/>
    </source>
</evidence>
<dbReference type="GO" id="GO:0006892">
    <property type="term" value="P:post-Golgi vesicle-mediated transport"/>
    <property type="evidence" value="ECO:0007669"/>
    <property type="project" value="TreeGrafter"/>
</dbReference>
<comment type="caution">
    <text evidence="5">The sequence shown here is derived from an EMBL/GenBank/DDBJ whole genome shotgun (WGS) entry which is preliminary data.</text>
</comment>
<evidence type="ECO:0000259" key="4">
    <source>
        <dbReference type="PROSITE" id="PS51329"/>
    </source>
</evidence>
<dbReference type="InterPro" id="IPR017901">
    <property type="entry name" value="C-CAP_CF_C-like"/>
</dbReference>
<accession>A0AAD4QZQ5</accession>
<name>A0AAD4QZQ5_9BILA</name>
<proteinExistence type="inferred from homology"/>
<dbReference type="GO" id="GO:1990075">
    <property type="term" value="C:periciliary membrane compartment"/>
    <property type="evidence" value="ECO:0007669"/>
    <property type="project" value="TreeGrafter"/>
</dbReference>
<evidence type="ECO:0000313" key="6">
    <source>
        <dbReference type="Proteomes" id="UP001201812"/>
    </source>
</evidence>
<dbReference type="InterPro" id="IPR039093">
    <property type="entry name" value="XRP2"/>
</dbReference>